<dbReference type="Proteomes" id="UP000019132">
    <property type="component" value="Unassembled WGS sequence"/>
</dbReference>
<dbReference type="VEuPathDB" id="FungiDB:PYU1_G012557"/>
<evidence type="ECO:0000313" key="5">
    <source>
        <dbReference type="Proteomes" id="UP000019132"/>
    </source>
</evidence>
<organism evidence="4 5">
    <name type="scientific">Globisporangium ultimum (strain ATCC 200006 / CBS 805.95 / DAOM BR144)</name>
    <name type="common">Pythium ultimum</name>
    <dbReference type="NCBI Taxonomy" id="431595"/>
    <lineage>
        <taxon>Eukaryota</taxon>
        <taxon>Sar</taxon>
        <taxon>Stramenopiles</taxon>
        <taxon>Oomycota</taxon>
        <taxon>Peronosporomycetes</taxon>
        <taxon>Pythiales</taxon>
        <taxon>Pythiaceae</taxon>
        <taxon>Globisporangium</taxon>
    </lineage>
</organism>
<accession>K3X5T4</accession>
<evidence type="ECO:0000256" key="1">
    <source>
        <dbReference type="PROSITE-ProRule" id="PRU00047"/>
    </source>
</evidence>
<dbReference type="SUPFAM" id="SSF57756">
    <property type="entry name" value="Retrovirus zinc finger-like domains"/>
    <property type="match status" value="1"/>
</dbReference>
<dbReference type="EnsemblProtists" id="PYU1_T012583">
    <property type="protein sequence ID" value="PYU1_T012583"/>
    <property type="gene ID" value="PYU1_G012557"/>
</dbReference>
<dbReference type="InParanoid" id="K3X5T4"/>
<dbReference type="EMBL" id="GL376612">
    <property type="status" value="NOT_ANNOTATED_CDS"/>
    <property type="molecule type" value="Genomic_DNA"/>
</dbReference>
<dbReference type="GO" id="GO:0008270">
    <property type="term" value="F:zinc ion binding"/>
    <property type="evidence" value="ECO:0007669"/>
    <property type="project" value="UniProtKB-KW"/>
</dbReference>
<keyword evidence="1" id="KW-0863">Zinc-finger</keyword>
<feature type="region of interest" description="Disordered" evidence="2">
    <location>
        <begin position="18"/>
        <end position="67"/>
    </location>
</feature>
<dbReference type="GO" id="GO:0003676">
    <property type="term" value="F:nucleic acid binding"/>
    <property type="evidence" value="ECO:0007669"/>
    <property type="project" value="InterPro"/>
</dbReference>
<feature type="compositionally biased region" description="Polar residues" evidence="2">
    <location>
        <begin position="30"/>
        <end position="51"/>
    </location>
</feature>
<feature type="domain" description="CCHC-type" evidence="3">
    <location>
        <begin position="154"/>
        <end position="169"/>
    </location>
</feature>
<reference evidence="5" key="1">
    <citation type="journal article" date="2010" name="Genome Biol.">
        <title>Genome sequence of the necrotrophic plant pathogen Pythium ultimum reveals original pathogenicity mechanisms and effector repertoire.</title>
        <authorList>
            <person name="Levesque C.A."/>
            <person name="Brouwer H."/>
            <person name="Cano L."/>
            <person name="Hamilton J.P."/>
            <person name="Holt C."/>
            <person name="Huitema E."/>
            <person name="Raffaele S."/>
            <person name="Robideau G.P."/>
            <person name="Thines M."/>
            <person name="Win J."/>
            <person name="Zerillo M.M."/>
            <person name="Beakes G.W."/>
            <person name="Boore J.L."/>
            <person name="Busam D."/>
            <person name="Dumas B."/>
            <person name="Ferriera S."/>
            <person name="Fuerstenberg S.I."/>
            <person name="Gachon C.M."/>
            <person name="Gaulin E."/>
            <person name="Govers F."/>
            <person name="Grenville-Briggs L."/>
            <person name="Horner N."/>
            <person name="Hostetler J."/>
            <person name="Jiang R.H."/>
            <person name="Johnson J."/>
            <person name="Krajaejun T."/>
            <person name="Lin H."/>
            <person name="Meijer H.J."/>
            <person name="Moore B."/>
            <person name="Morris P."/>
            <person name="Phuntmart V."/>
            <person name="Puiu D."/>
            <person name="Shetty J."/>
            <person name="Stajich J.E."/>
            <person name="Tripathy S."/>
            <person name="Wawra S."/>
            <person name="van West P."/>
            <person name="Whitty B.R."/>
            <person name="Coutinho P.M."/>
            <person name="Henrissat B."/>
            <person name="Martin F."/>
            <person name="Thomas P.D."/>
            <person name="Tyler B.M."/>
            <person name="De Vries R.P."/>
            <person name="Kamoun S."/>
            <person name="Yandell M."/>
            <person name="Tisserat N."/>
            <person name="Buell C.R."/>
        </authorList>
    </citation>
    <scope>NUCLEOTIDE SEQUENCE</scope>
    <source>
        <strain evidence="5">DAOM:BR144</strain>
    </source>
</reference>
<evidence type="ECO:0000313" key="4">
    <source>
        <dbReference type="EnsemblProtists" id="PYU1_T012583"/>
    </source>
</evidence>
<dbReference type="eggNOG" id="ENOG502S8JC">
    <property type="taxonomic scope" value="Eukaryota"/>
</dbReference>
<proteinExistence type="predicted"/>
<keyword evidence="1" id="KW-0862">Zinc</keyword>
<dbReference type="HOGENOM" id="CLU_122152_0_0_1"/>
<protein>
    <recommendedName>
        <fullName evidence="3">CCHC-type domain-containing protein</fullName>
    </recommendedName>
</protein>
<dbReference type="PROSITE" id="PS50158">
    <property type="entry name" value="ZF_CCHC"/>
    <property type="match status" value="1"/>
</dbReference>
<reference evidence="5" key="2">
    <citation type="submission" date="2010-04" db="EMBL/GenBank/DDBJ databases">
        <authorList>
            <person name="Buell R."/>
            <person name="Hamilton J."/>
            <person name="Hostetler J."/>
        </authorList>
    </citation>
    <scope>NUCLEOTIDE SEQUENCE [LARGE SCALE GENOMIC DNA]</scope>
    <source>
        <strain evidence="5">DAOM:BR144</strain>
    </source>
</reference>
<keyword evidence="1" id="KW-0479">Metal-binding</keyword>
<name>K3X5T4_GLOUD</name>
<evidence type="ECO:0000256" key="2">
    <source>
        <dbReference type="SAM" id="MobiDB-lite"/>
    </source>
</evidence>
<keyword evidence="5" id="KW-1185">Reference proteome</keyword>
<dbReference type="InterPro" id="IPR036875">
    <property type="entry name" value="Znf_CCHC_sf"/>
</dbReference>
<dbReference type="AlphaFoldDB" id="K3X5T4"/>
<sequence length="171" mass="19335">MDKITNYMRVTKTRKTLVDSKKMSALASPLRTTRSVNQKTPTPARTSTWSGKLQPEEEEDSKALRDADGGHVPEFIYQVVKYKRKGQSGKLSTEVAKVVKYIQAHYKIPADFERKHKFGPHSGLTYETRLVQAYSHKLLELNNPKANPVPQTICINCAQLGHPHKECPDGF</sequence>
<evidence type="ECO:0000259" key="3">
    <source>
        <dbReference type="PROSITE" id="PS50158"/>
    </source>
</evidence>
<dbReference type="InterPro" id="IPR001878">
    <property type="entry name" value="Znf_CCHC"/>
</dbReference>
<reference evidence="4" key="3">
    <citation type="submission" date="2015-02" db="UniProtKB">
        <authorList>
            <consortium name="EnsemblProtists"/>
        </authorList>
    </citation>
    <scope>IDENTIFICATION</scope>
    <source>
        <strain evidence="4">DAOM BR144</strain>
    </source>
</reference>